<dbReference type="InterPro" id="IPR001347">
    <property type="entry name" value="SIS_dom"/>
</dbReference>
<evidence type="ECO:0000256" key="1">
    <source>
        <dbReference type="ARBA" id="ARBA00023015"/>
    </source>
</evidence>
<evidence type="ECO:0000256" key="2">
    <source>
        <dbReference type="ARBA" id="ARBA00023125"/>
    </source>
</evidence>
<organism evidence="6 7">
    <name type="scientific">Lutispora saccharofermentans</name>
    <dbReference type="NCBI Taxonomy" id="3024236"/>
    <lineage>
        <taxon>Bacteria</taxon>
        <taxon>Bacillati</taxon>
        <taxon>Bacillota</taxon>
        <taxon>Clostridia</taxon>
        <taxon>Lutisporales</taxon>
        <taxon>Lutisporaceae</taxon>
        <taxon>Lutispora</taxon>
    </lineage>
</organism>
<evidence type="ECO:0000259" key="5">
    <source>
        <dbReference type="PROSITE" id="PS51464"/>
    </source>
</evidence>
<gene>
    <name evidence="6" type="ORF">LJD61_13940</name>
</gene>
<dbReference type="InterPro" id="IPR000281">
    <property type="entry name" value="HTH_RpiR"/>
</dbReference>
<dbReference type="PROSITE" id="PS51071">
    <property type="entry name" value="HTH_RPIR"/>
    <property type="match status" value="1"/>
</dbReference>
<dbReference type="CDD" id="cd05013">
    <property type="entry name" value="SIS_RpiR"/>
    <property type="match status" value="1"/>
</dbReference>
<dbReference type="Gene3D" id="3.40.50.10490">
    <property type="entry name" value="Glucose-6-phosphate isomerase like protein, domain 1"/>
    <property type="match status" value="1"/>
</dbReference>
<keyword evidence="7" id="KW-1185">Reference proteome</keyword>
<dbReference type="PROSITE" id="PS51464">
    <property type="entry name" value="SIS"/>
    <property type="match status" value="1"/>
</dbReference>
<reference evidence="6 7" key="1">
    <citation type="submission" date="2021-10" db="EMBL/GenBank/DDBJ databases">
        <title>Lutispora strain m25 sp. nov., a thermophilic, non-spore-forming bacterium isolated from a lab-scale methanogenic bioreactor digesting anaerobic sludge.</title>
        <authorList>
            <person name="El Houari A."/>
            <person name="Mcdonald J."/>
        </authorList>
    </citation>
    <scope>NUCLEOTIDE SEQUENCE [LARGE SCALE GENOMIC DNA]</scope>
    <source>
        <strain evidence="7">m25</strain>
    </source>
</reference>
<dbReference type="PANTHER" id="PTHR30514:SF10">
    <property type="entry name" value="MURR_RPIR FAMILY TRANSCRIPTIONAL REGULATOR"/>
    <property type="match status" value="1"/>
</dbReference>
<name>A0ABT1NHC6_9FIRM</name>
<dbReference type="PANTHER" id="PTHR30514">
    <property type="entry name" value="GLUCOKINASE"/>
    <property type="match status" value="1"/>
</dbReference>
<protein>
    <submittedName>
        <fullName evidence="6">MurR/RpiR family transcriptional regulator</fullName>
    </submittedName>
</protein>
<keyword evidence="2" id="KW-0238">DNA-binding</keyword>
<dbReference type="InterPro" id="IPR047640">
    <property type="entry name" value="RpiR-like"/>
</dbReference>
<comment type="caution">
    <text evidence="6">The sequence shown here is derived from an EMBL/GenBank/DDBJ whole genome shotgun (WGS) entry which is preliminary data.</text>
</comment>
<evidence type="ECO:0000313" key="7">
    <source>
        <dbReference type="Proteomes" id="UP001651880"/>
    </source>
</evidence>
<dbReference type="EMBL" id="JAJEKE010000013">
    <property type="protein sequence ID" value="MCQ1530639.1"/>
    <property type="molecule type" value="Genomic_DNA"/>
</dbReference>
<dbReference type="Pfam" id="PF01380">
    <property type="entry name" value="SIS"/>
    <property type="match status" value="1"/>
</dbReference>
<dbReference type="Gene3D" id="1.10.10.10">
    <property type="entry name" value="Winged helix-like DNA-binding domain superfamily/Winged helix DNA-binding domain"/>
    <property type="match status" value="1"/>
</dbReference>
<accession>A0ABT1NHC6</accession>
<sequence length="286" mass="31729">MTHKQGALTMLRDMSNDLPLSEKKVAEYILEKPQEVINLTAAEIGKYSGTSSAAVIRLCKSLGLKGLQDLKMRIHGDMKKNDSIAYRDIKADESQESVVQKITNNNIKSIMETSEIMNFQALSAAVDSMLAAQTVCFFGIGASGVVAKDAQQKFIRINKNSQCFEDQHLTATVIGNMKCKDVMMGISYSGETLEVIKLLKFAKDNGITTISLTKYGKTSLSEIADINLFTSSCIEVPFRSAATSSRMAQLHVMDILFMCVATRQYDDTIKYLDQTRRATDIFREGR</sequence>
<proteinExistence type="predicted"/>
<dbReference type="SUPFAM" id="SSF53697">
    <property type="entry name" value="SIS domain"/>
    <property type="match status" value="1"/>
</dbReference>
<dbReference type="InterPro" id="IPR009057">
    <property type="entry name" value="Homeodomain-like_sf"/>
</dbReference>
<feature type="domain" description="SIS" evidence="5">
    <location>
        <begin position="125"/>
        <end position="266"/>
    </location>
</feature>
<evidence type="ECO:0000259" key="4">
    <source>
        <dbReference type="PROSITE" id="PS51071"/>
    </source>
</evidence>
<dbReference type="InterPro" id="IPR035472">
    <property type="entry name" value="RpiR-like_SIS"/>
</dbReference>
<dbReference type="Pfam" id="PF01418">
    <property type="entry name" value="HTH_6"/>
    <property type="match status" value="1"/>
</dbReference>
<dbReference type="InterPro" id="IPR046348">
    <property type="entry name" value="SIS_dom_sf"/>
</dbReference>
<evidence type="ECO:0000256" key="3">
    <source>
        <dbReference type="ARBA" id="ARBA00023163"/>
    </source>
</evidence>
<evidence type="ECO:0000313" key="6">
    <source>
        <dbReference type="EMBL" id="MCQ1530639.1"/>
    </source>
</evidence>
<dbReference type="RefSeq" id="WP_255228161.1">
    <property type="nucleotide sequence ID" value="NZ_JAJEKE010000013.1"/>
</dbReference>
<keyword evidence="1" id="KW-0805">Transcription regulation</keyword>
<feature type="domain" description="HTH rpiR-type" evidence="4">
    <location>
        <begin position="5"/>
        <end position="81"/>
    </location>
</feature>
<dbReference type="InterPro" id="IPR036388">
    <property type="entry name" value="WH-like_DNA-bd_sf"/>
</dbReference>
<dbReference type="Proteomes" id="UP001651880">
    <property type="component" value="Unassembled WGS sequence"/>
</dbReference>
<keyword evidence="3" id="KW-0804">Transcription</keyword>
<dbReference type="SUPFAM" id="SSF46689">
    <property type="entry name" value="Homeodomain-like"/>
    <property type="match status" value="1"/>
</dbReference>